<sequence>GALTRAGQPDGRRAGAGARRDAGVHRGVPELPRRVHDDGAALPGEGGRARRRERGGGAARLRRALPGERQLHAARLALPRRDLRRLRRALSRLRGGVPHGERRRADGPLRRRVRELRRRVRADGGDGTGRGRRRGV</sequence>
<feature type="compositionally biased region" description="Basic and acidic residues" evidence="1">
    <location>
        <begin position="99"/>
        <end position="109"/>
    </location>
</feature>
<evidence type="ECO:0000256" key="1">
    <source>
        <dbReference type="SAM" id="MobiDB-lite"/>
    </source>
</evidence>
<feature type="region of interest" description="Disordered" evidence="1">
    <location>
        <begin position="1"/>
        <end position="66"/>
    </location>
</feature>
<gene>
    <name evidence="2" type="ORF">AVDCRST_MAG40-2319</name>
</gene>
<proteinExistence type="predicted"/>
<feature type="compositionally biased region" description="Basic residues" evidence="1">
    <location>
        <begin position="110"/>
        <end position="120"/>
    </location>
</feature>
<protein>
    <submittedName>
        <fullName evidence="2">Ferredoxin</fullName>
    </submittedName>
</protein>
<feature type="non-terminal residue" evidence="2">
    <location>
        <position position="136"/>
    </location>
</feature>
<evidence type="ECO:0000313" key="2">
    <source>
        <dbReference type="EMBL" id="CAA9339229.1"/>
    </source>
</evidence>
<feature type="region of interest" description="Disordered" evidence="1">
    <location>
        <begin position="94"/>
        <end position="136"/>
    </location>
</feature>
<reference evidence="2" key="1">
    <citation type="submission" date="2020-02" db="EMBL/GenBank/DDBJ databases">
        <authorList>
            <person name="Meier V. D."/>
        </authorList>
    </citation>
    <scope>NUCLEOTIDE SEQUENCE</scope>
    <source>
        <strain evidence="2">AVDCRST_MAG40</strain>
    </source>
</reference>
<feature type="non-terminal residue" evidence="2">
    <location>
        <position position="1"/>
    </location>
</feature>
<dbReference type="AlphaFoldDB" id="A0A6J4LRV5"/>
<accession>A0A6J4LRV5</accession>
<dbReference type="EMBL" id="CADCTX010000673">
    <property type="protein sequence ID" value="CAA9339229.1"/>
    <property type="molecule type" value="Genomic_DNA"/>
</dbReference>
<name>A0A6J4LRV5_9BACT</name>
<feature type="compositionally biased region" description="Basic and acidic residues" evidence="1">
    <location>
        <begin position="10"/>
        <end position="39"/>
    </location>
</feature>
<organism evidence="2">
    <name type="scientific">uncultured Gemmatimonadaceae bacterium</name>
    <dbReference type="NCBI Taxonomy" id="246130"/>
    <lineage>
        <taxon>Bacteria</taxon>
        <taxon>Pseudomonadati</taxon>
        <taxon>Gemmatimonadota</taxon>
        <taxon>Gemmatimonadia</taxon>
        <taxon>Gemmatimonadales</taxon>
        <taxon>Gemmatimonadaceae</taxon>
        <taxon>environmental samples</taxon>
    </lineage>
</organism>